<name>A0A0N4WRB2_HAEPC</name>
<reference evidence="4" key="1">
    <citation type="submission" date="2017-02" db="UniProtKB">
        <authorList>
            <consortium name="WormBaseParasite"/>
        </authorList>
    </citation>
    <scope>IDENTIFICATION</scope>
</reference>
<evidence type="ECO:0000313" key="3">
    <source>
        <dbReference type="Proteomes" id="UP000268014"/>
    </source>
</evidence>
<accession>A0A0N4WRB2</accession>
<keyword evidence="1" id="KW-0472">Membrane</keyword>
<sequence length="74" mass="8825">MSCRPVKVHWIVYAVKVLWIVYALWPLGRTCLYMKIIIDVLEETCRQLVEVHERNDDILEENKQLREEISLLGN</sequence>
<proteinExistence type="predicted"/>
<reference evidence="2 3" key="2">
    <citation type="submission" date="2018-11" db="EMBL/GenBank/DDBJ databases">
        <authorList>
            <consortium name="Pathogen Informatics"/>
        </authorList>
    </citation>
    <scope>NUCLEOTIDE SEQUENCE [LARGE SCALE GENOMIC DNA]</scope>
    <source>
        <strain evidence="2 3">MHpl1</strain>
    </source>
</reference>
<evidence type="ECO:0000256" key="1">
    <source>
        <dbReference type="SAM" id="Phobius"/>
    </source>
</evidence>
<protein>
    <submittedName>
        <fullName evidence="4">BZIP transcription factor</fullName>
    </submittedName>
</protein>
<dbReference type="WBParaSite" id="HPLM_0001402101-mRNA-1">
    <property type="protein sequence ID" value="HPLM_0001402101-mRNA-1"/>
    <property type="gene ID" value="HPLM_0001402101"/>
</dbReference>
<organism evidence="4">
    <name type="scientific">Haemonchus placei</name>
    <name type="common">Barber's pole worm</name>
    <dbReference type="NCBI Taxonomy" id="6290"/>
    <lineage>
        <taxon>Eukaryota</taxon>
        <taxon>Metazoa</taxon>
        <taxon>Ecdysozoa</taxon>
        <taxon>Nematoda</taxon>
        <taxon>Chromadorea</taxon>
        <taxon>Rhabditida</taxon>
        <taxon>Rhabditina</taxon>
        <taxon>Rhabditomorpha</taxon>
        <taxon>Strongyloidea</taxon>
        <taxon>Trichostrongylidae</taxon>
        <taxon>Haemonchus</taxon>
    </lineage>
</organism>
<evidence type="ECO:0000313" key="2">
    <source>
        <dbReference type="EMBL" id="VDO51504.1"/>
    </source>
</evidence>
<keyword evidence="1" id="KW-1133">Transmembrane helix</keyword>
<keyword evidence="3" id="KW-1185">Reference proteome</keyword>
<keyword evidence="1" id="KW-0812">Transmembrane</keyword>
<dbReference type="EMBL" id="UZAF01018416">
    <property type="protein sequence ID" value="VDO51504.1"/>
    <property type="molecule type" value="Genomic_DNA"/>
</dbReference>
<dbReference type="Proteomes" id="UP000268014">
    <property type="component" value="Unassembled WGS sequence"/>
</dbReference>
<evidence type="ECO:0000313" key="4">
    <source>
        <dbReference type="WBParaSite" id="HPLM_0001402101-mRNA-1"/>
    </source>
</evidence>
<dbReference type="AlphaFoldDB" id="A0A0N4WRB2"/>
<feature type="transmembrane region" description="Helical" evidence="1">
    <location>
        <begin position="6"/>
        <end position="25"/>
    </location>
</feature>
<gene>
    <name evidence="2" type="ORF">HPLM_LOCUS14013</name>
</gene>